<feature type="region of interest" description="Disordered" evidence="7">
    <location>
        <begin position="439"/>
        <end position="502"/>
    </location>
</feature>
<dbReference type="SUPFAM" id="SSF51120">
    <property type="entry name" value="beta-Roll"/>
    <property type="match status" value="1"/>
</dbReference>
<gene>
    <name evidence="9" type="ORF">ALP29_01141</name>
</gene>
<comment type="cofactor">
    <cofactor evidence="1">
        <name>Ca(2+)</name>
        <dbReference type="ChEBI" id="CHEBI:29108"/>
    </cofactor>
</comment>
<dbReference type="NCBIfam" id="TIGR03661">
    <property type="entry name" value="T1SS_VCA0849"/>
    <property type="match status" value="1"/>
</dbReference>
<dbReference type="InterPro" id="IPR006026">
    <property type="entry name" value="Peptidase_Metallo"/>
</dbReference>
<comment type="similarity">
    <text evidence="3">Belongs to the peptidase M10B family.</text>
</comment>
<dbReference type="CDD" id="cd04277">
    <property type="entry name" value="ZnMc_serralysin_like"/>
    <property type="match status" value="1"/>
</dbReference>
<dbReference type="InterPro" id="IPR019960">
    <property type="entry name" value="T1SS_VCA0849"/>
</dbReference>
<feature type="compositionally biased region" description="Pro residues" evidence="7">
    <location>
        <begin position="484"/>
        <end position="496"/>
    </location>
</feature>
<evidence type="ECO:0000256" key="5">
    <source>
        <dbReference type="ARBA" id="ARBA00022737"/>
    </source>
</evidence>
<evidence type="ECO:0000256" key="7">
    <source>
        <dbReference type="SAM" id="MobiDB-lite"/>
    </source>
</evidence>
<evidence type="ECO:0000256" key="1">
    <source>
        <dbReference type="ARBA" id="ARBA00001913"/>
    </source>
</evidence>
<dbReference type="InterPro" id="IPR011049">
    <property type="entry name" value="Serralysin-like_metalloprot_C"/>
</dbReference>
<dbReference type="InterPro" id="IPR001343">
    <property type="entry name" value="Hemolysn_Ca-bd"/>
</dbReference>
<dbReference type="InterPro" id="IPR034033">
    <property type="entry name" value="Serralysin-like"/>
</dbReference>
<accession>A0A3M5UD23</accession>
<dbReference type="EMBL" id="RBUA01001393">
    <property type="protein sequence ID" value="RMU43736.1"/>
    <property type="molecule type" value="Genomic_DNA"/>
</dbReference>
<evidence type="ECO:0000256" key="2">
    <source>
        <dbReference type="ARBA" id="ARBA00004613"/>
    </source>
</evidence>
<dbReference type="PRINTS" id="PR00313">
    <property type="entry name" value="CABNDNGRPT"/>
</dbReference>
<dbReference type="Gene3D" id="2.150.10.10">
    <property type="entry name" value="Serralysin-like metalloprotease, C-terminal"/>
    <property type="match status" value="1"/>
</dbReference>
<feature type="region of interest" description="Disordered" evidence="7">
    <location>
        <begin position="1"/>
        <end position="23"/>
    </location>
</feature>
<feature type="compositionally biased region" description="Basic and acidic residues" evidence="7">
    <location>
        <begin position="471"/>
        <end position="481"/>
    </location>
</feature>
<evidence type="ECO:0000256" key="6">
    <source>
        <dbReference type="ARBA" id="ARBA00022837"/>
    </source>
</evidence>
<dbReference type="InterPro" id="IPR024079">
    <property type="entry name" value="MetalloPept_cat_dom_sf"/>
</dbReference>
<keyword evidence="4" id="KW-0964">Secreted</keyword>
<reference evidence="9 10" key="1">
    <citation type="submission" date="2018-08" db="EMBL/GenBank/DDBJ databases">
        <title>Recombination of ecologically and evolutionarily significant loci maintains genetic cohesion in the Pseudomonas syringae species complex.</title>
        <authorList>
            <person name="Dillon M."/>
            <person name="Thakur S."/>
            <person name="Almeida R.N.D."/>
            <person name="Weir B.S."/>
            <person name="Guttman D.S."/>
        </authorList>
    </citation>
    <scope>NUCLEOTIDE SEQUENCE [LARGE SCALE GENOMIC DNA]</scope>
    <source>
        <strain evidence="9 10">ICMP 14479</strain>
    </source>
</reference>
<dbReference type="GO" id="GO:0005509">
    <property type="term" value="F:calcium ion binding"/>
    <property type="evidence" value="ECO:0007669"/>
    <property type="project" value="InterPro"/>
</dbReference>
<evidence type="ECO:0000256" key="4">
    <source>
        <dbReference type="ARBA" id="ARBA00022525"/>
    </source>
</evidence>
<feature type="compositionally biased region" description="Pro residues" evidence="7">
    <location>
        <begin position="445"/>
        <end position="467"/>
    </location>
</feature>
<dbReference type="GO" id="GO:0008237">
    <property type="term" value="F:metallopeptidase activity"/>
    <property type="evidence" value="ECO:0007669"/>
    <property type="project" value="InterPro"/>
</dbReference>
<sequence>MHIPVRQSFQSHPPETLNSNFSPDEKQVIRWANNKKSFTTDQAAKHITRSNAKFKGSNRDGKVVVGFNFSGGFNAAQKERARQALQYWADIANIEFVENGSNTDGKITIKGTGGSGGWATFPFGQHAKVQANIGTSGGQNPTMGSHFLGLLIHELGHTLGLSHPGEYNGQGFNYERSAEYAQDTKARSVMSYWAETHQPGHKFAGRSPAAPMMDDVAAAQRLYGANTKTRNTDTTYGFNSNAGREVYSLKQGSDKPIFTVWDGGGNDTLDFSGFTQNQTINLKAEAFSDVGGLRGNVSIAKGVIVENAIGGAGNDTLTGNEGNNRLTGGKGADKLHGGAGADTFVYHRIGDSTPQNPDVIQDFQSGLDKIDLTGVLQEAGIKSLNFVDKFGTKAGDAVLGHDSKTGRSTLAVDTTGNGTADLMIASQSQIKQTDVIWNGEAPTVTPTPGPTVVPVSEPVPSPVPSPISEPTDSKPDPKPDPDPDPQPEPRPSPGPAPRSGRRFIQKVFSSFKGFVNKVRSIFR</sequence>
<comment type="caution">
    <text evidence="9">The sequence shown here is derived from an EMBL/GenBank/DDBJ whole genome shotgun (WGS) entry which is preliminary data.</text>
</comment>
<keyword evidence="5" id="KW-0677">Repeat</keyword>
<dbReference type="Gene3D" id="3.40.390.10">
    <property type="entry name" value="Collagenase (Catalytic Domain)"/>
    <property type="match status" value="1"/>
</dbReference>
<dbReference type="GO" id="GO:0008270">
    <property type="term" value="F:zinc ion binding"/>
    <property type="evidence" value="ECO:0007669"/>
    <property type="project" value="InterPro"/>
</dbReference>
<evidence type="ECO:0000259" key="8">
    <source>
        <dbReference type="SMART" id="SM00235"/>
    </source>
</evidence>
<evidence type="ECO:0000313" key="10">
    <source>
        <dbReference type="Proteomes" id="UP000280395"/>
    </source>
</evidence>
<organism evidence="9 10">
    <name type="scientific">Pseudomonas syringae pv. avii</name>
    <dbReference type="NCBI Taxonomy" id="663959"/>
    <lineage>
        <taxon>Bacteria</taxon>
        <taxon>Pseudomonadati</taxon>
        <taxon>Pseudomonadota</taxon>
        <taxon>Gammaproteobacteria</taxon>
        <taxon>Pseudomonadales</taxon>
        <taxon>Pseudomonadaceae</taxon>
        <taxon>Pseudomonas</taxon>
        <taxon>Pseudomonas syringae</taxon>
    </lineage>
</organism>
<dbReference type="SMART" id="SM00235">
    <property type="entry name" value="ZnMc"/>
    <property type="match status" value="1"/>
</dbReference>
<dbReference type="GO" id="GO:0006508">
    <property type="term" value="P:proteolysis"/>
    <property type="evidence" value="ECO:0007669"/>
    <property type="project" value="InterPro"/>
</dbReference>
<dbReference type="GO" id="GO:0005615">
    <property type="term" value="C:extracellular space"/>
    <property type="evidence" value="ECO:0007669"/>
    <property type="project" value="InterPro"/>
</dbReference>
<dbReference type="Pfam" id="PF08548">
    <property type="entry name" value="Peptidase_M10_C"/>
    <property type="match status" value="1"/>
</dbReference>
<feature type="compositionally biased region" description="Polar residues" evidence="7">
    <location>
        <begin position="7"/>
        <end position="22"/>
    </location>
</feature>
<feature type="domain" description="Peptidase metallopeptidase" evidence="8">
    <location>
        <begin position="56"/>
        <end position="225"/>
    </location>
</feature>
<dbReference type="AlphaFoldDB" id="A0A3M5UD23"/>
<proteinExistence type="inferred from homology"/>
<evidence type="ECO:0000256" key="3">
    <source>
        <dbReference type="ARBA" id="ARBA00009490"/>
    </source>
</evidence>
<protein>
    <recommendedName>
        <fullName evidence="8">Peptidase metallopeptidase domain-containing protein</fullName>
    </recommendedName>
</protein>
<evidence type="ECO:0000313" key="9">
    <source>
        <dbReference type="EMBL" id="RMU43736.1"/>
    </source>
</evidence>
<dbReference type="Pfam" id="PF12388">
    <property type="entry name" value="Peptidase_M57"/>
    <property type="match status" value="1"/>
</dbReference>
<dbReference type="InterPro" id="IPR024653">
    <property type="entry name" value="Peptidase_M10/M27/M57"/>
</dbReference>
<dbReference type="Proteomes" id="UP000280395">
    <property type="component" value="Unassembled WGS sequence"/>
</dbReference>
<comment type="subcellular location">
    <subcellularLocation>
        <location evidence="2">Secreted</location>
    </subcellularLocation>
</comment>
<dbReference type="Pfam" id="PF00353">
    <property type="entry name" value="HemolysinCabind"/>
    <property type="match status" value="1"/>
</dbReference>
<name>A0A3M5UD23_PSESX</name>
<keyword evidence="6" id="KW-0106">Calcium</keyword>
<dbReference type="SUPFAM" id="SSF55486">
    <property type="entry name" value="Metalloproteases ('zincins'), catalytic domain"/>
    <property type="match status" value="1"/>
</dbReference>
<dbReference type="InterPro" id="IPR013858">
    <property type="entry name" value="Peptidase_M10B_C"/>
</dbReference>